<feature type="region of interest" description="Disordered" evidence="2">
    <location>
        <begin position="171"/>
        <end position="199"/>
    </location>
</feature>
<gene>
    <name evidence="3" type="ORF">G2W53_039415</name>
</gene>
<accession>A0A834T1A6</accession>
<comment type="caution">
    <text evidence="3">The sequence shown here is derived from an EMBL/GenBank/DDBJ whole genome shotgun (WGS) entry which is preliminary data.</text>
</comment>
<reference evidence="3" key="1">
    <citation type="submission" date="2020-09" db="EMBL/GenBank/DDBJ databases">
        <title>Genome-Enabled Discovery of Anthraquinone Biosynthesis in Senna tora.</title>
        <authorList>
            <person name="Kang S.-H."/>
            <person name="Pandey R.P."/>
            <person name="Lee C.-M."/>
            <person name="Sim J.-S."/>
            <person name="Jeong J.-T."/>
            <person name="Choi B.-S."/>
            <person name="Jung M."/>
            <person name="Ginzburg D."/>
            <person name="Zhao K."/>
            <person name="Won S.Y."/>
            <person name="Oh T.-J."/>
            <person name="Yu Y."/>
            <person name="Kim N.-H."/>
            <person name="Lee O.R."/>
            <person name="Lee T.-H."/>
            <person name="Bashyal P."/>
            <person name="Kim T.-S."/>
            <person name="Lee W.-H."/>
            <person name="Kawkins C."/>
            <person name="Kim C.-K."/>
            <person name="Kim J.S."/>
            <person name="Ahn B.O."/>
            <person name="Rhee S.Y."/>
            <person name="Sohng J.K."/>
        </authorList>
    </citation>
    <scope>NUCLEOTIDE SEQUENCE</scope>
    <source>
        <tissue evidence="3">Leaf</tissue>
    </source>
</reference>
<evidence type="ECO:0000256" key="2">
    <source>
        <dbReference type="SAM" id="MobiDB-lite"/>
    </source>
</evidence>
<dbReference type="EMBL" id="JAAIUW010000012">
    <property type="protein sequence ID" value="KAF7807254.1"/>
    <property type="molecule type" value="Genomic_DNA"/>
</dbReference>
<name>A0A834T1A6_9FABA</name>
<proteinExistence type="predicted"/>
<evidence type="ECO:0000313" key="3">
    <source>
        <dbReference type="EMBL" id="KAF7807254.1"/>
    </source>
</evidence>
<evidence type="ECO:0000256" key="1">
    <source>
        <dbReference type="SAM" id="Coils"/>
    </source>
</evidence>
<dbReference type="AlphaFoldDB" id="A0A834T1A6"/>
<organism evidence="3 4">
    <name type="scientific">Senna tora</name>
    <dbReference type="NCBI Taxonomy" id="362788"/>
    <lineage>
        <taxon>Eukaryota</taxon>
        <taxon>Viridiplantae</taxon>
        <taxon>Streptophyta</taxon>
        <taxon>Embryophyta</taxon>
        <taxon>Tracheophyta</taxon>
        <taxon>Spermatophyta</taxon>
        <taxon>Magnoliopsida</taxon>
        <taxon>eudicotyledons</taxon>
        <taxon>Gunneridae</taxon>
        <taxon>Pentapetalae</taxon>
        <taxon>rosids</taxon>
        <taxon>fabids</taxon>
        <taxon>Fabales</taxon>
        <taxon>Fabaceae</taxon>
        <taxon>Caesalpinioideae</taxon>
        <taxon>Cassia clade</taxon>
        <taxon>Senna</taxon>
    </lineage>
</organism>
<evidence type="ECO:0000313" key="4">
    <source>
        <dbReference type="Proteomes" id="UP000634136"/>
    </source>
</evidence>
<sequence length="199" mass="22165">MVLEKMQTGIGGLNTKVDEIHTEVREIQDGLRALLQNFSLTPECDDPQASLCRPTQFKRESTHEGCAKRLEELATSHQKEKLALEVEVTKLKEDKKTHEQQILDLRAKLELGNPTLRIGQIDYLKEPFEAEDTTRGKAEEEARIRAEGANSWVEIAEGTRENVENSGITALPSLKGVPKDTEVDNTDVAKSTVMAKPTS</sequence>
<protein>
    <submittedName>
        <fullName evidence="3">Uncharacterized protein</fullName>
    </submittedName>
</protein>
<keyword evidence="1" id="KW-0175">Coiled coil</keyword>
<keyword evidence="4" id="KW-1185">Reference proteome</keyword>
<feature type="coiled-coil region" evidence="1">
    <location>
        <begin position="67"/>
        <end position="108"/>
    </location>
</feature>
<dbReference type="Proteomes" id="UP000634136">
    <property type="component" value="Unassembled WGS sequence"/>
</dbReference>